<protein>
    <submittedName>
        <fullName evidence="1">Uncharacterized protein</fullName>
    </submittedName>
</protein>
<dbReference type="AlphaFoldDB" id="A0A5D3AN21"/>
<feature type="non-terminal residue" evidence="1">
    <location>
        <position position="141"/>
    </location>
</feature>
<evidence type="ECO:0000313" key="1">
    <source>
        <dbReference type="EMBL" id="TYJ52254.1"/>
    </source>
</evidence>
<dbReference type="Proteomes" id="UP000322245">
    <property type="component" value="Unassembled WGS sequence"/>
</dbReference>
<reference evidence="1 2" key="1">
    <citation type="submission" date="2017-05" db="EMBL/GenBank/DDBJ databases">
        <title>The Genome Sequence of Tsuchiyaea wingfieldii DSM 27421.</title>
        <authorList>
            <person name="Cuomo C."/>
            <person name="Passer A."/>
            <person name="Billmyre B."/>
            <person name="Heitman J."/>
        </authorList>
    </citation>
    <scope>NUCLEOTIDE SEQUENCE [LARGE SCALE GENOMIC DNA]</scope>
    <source>
        <strain evidence="1 2">DSM 27421</strain>
    </source>
</reference>
<sequence length="141" mass="16048">MGLGFRKLSTASKYKRVVTSDNCVLDRQLRGVKADRHQFRVTHAKEVAANEAARKASIARTVQHHRAEAQASQWEDVPMAPMDDYDMGPGDSSFDFVEERLKQSGDDAYADRQDQYIQQRLSSVPKGKRKQYALSMIVWTN</sequence>
<keyword evidence="2" id="KW-1185">Reference proteome</keyword>
<comment type="caution">
    <text evidence="1">The sequence shown here is derived from an EMBL/GenBank/DDBJ whole genome shotgun (WGS) entry which is preliminary data.</text>
</comment>
<gene>
    <name evidence="1" type="ORF">B9479_007128</name>
</gene>
<dbReference type="EMBL" id="NIDF01000145">
    <property type="protein sequence ID" value="TYJ52254.1"/>
    <property type="molecule type" value="Genomic_DNA"/>
</dbReference>
<accession>A0A5D3AN21</accession>
<organism evidence="1 2">
    <name type="scientific">Cryptococcus floricola</name>
    <dbReference type="NCBI Taxonomy" id="2591691"/>
    <lineage>
        <taxon>Eukaryota</taxon>
        <taxon>Fungi</taxon>
        <taxon>Dikarya</taxon>
        <taxon>Basidiomycota</taxon>
        <taxon>Agaricomycotina</taxon>
        <taxon>Tremellomycetes</taxon>
        <taxon>Tremellales</taxon>
        <taxon>Cryptococcaceae</taxon>
        <taxon>Cryptococcus</taxon>
    </lineage>
</organism>
<name>A0A5D3AN21_9TREE</name>
<proteinExistence type="predicted"/>
<evidence type="ECO:0000313" key="2">
    <source>
        <dbReference type="Proteomes" id="UP000322245"/>
    </source>
</evidence>